<sequence>MSRQPLSRKLCLHIFLSSNLYRLLRLFFDACEHSSLHVALAGSGREKIPFPVMERIEPRTAALRHSALKVTAWLHCHVRYVPSTVT</sequence>
<gene>
    <name evidence="1" type="ORF">BaRGS_00026001</name>
</gene>
<organism evidence="1 2">
    <name type="scientific">Batillaria attramentaria</name>
    <dbReference type="NCBI Taxonomy" id="370345"/>
    <lineage>
        <taxon>Eukaryota</taxon>
        <taxon>Metazoa</taxon>
        <taxon>Spiralia</taxon>
        <taxon>Lophotrochozoa</taxon>
        <taxon>Mollusca</taxon>
        <taxon>Gastropoda</taxon>
        <taxon>Caenogastropoda</taxon>
        <taxon>Sorbeoconcha</taxon>
        <taxon>Cerithioidea</taxon>
        <taxon>Batillariidae</taxon>
        <taxon>Batillaria</taxon>
    </lineage>
</organism>
<accession>A0ABD0K6F3</accession>
<reference evidence="1 2" key="1">
    <citation type="journal article" date="2023" name="Sci. Data">
        <title>Genome assembly of the Korean intertidal mud-creeper Batillaria attramentaria.</title>
        <authorList>
            <person name="Patra A.K."/>
            <person name="Ho P.T."/>
            <person name="Jun S."/>
            <person name="Lee S.J."/>
            <person name="Kim Y."/>
            <person name="Won Y.J."/>
        </authorList>
    </citation>
    <scope>NUCLEOTIDE SEQUENCE [LARGE SCALE GENOMIC DNA]</scope>
    <source>
        <strain evidence="1">Wonlab-2016</strain>
    </source>
</reference>
<evidence type="ECO:0000313" key="1">
    <source>
        <dbReference type="EMBL" id="KAK7482703.1"/>
    </source>
</evidence>
<dbReference type="EMBL" id="JACVVK020000239">
    <property type="protein sequence ID" value="KAK7482703.1"/>
    <property type="molecule type" value="Genomic_DNA"/>
</dbReference>
<name>A0ABD0K6F3_9CAEN</name>
<evidence type="ECO:0008006" key="3">
    <source>
        <dbReference type="Google" id="ProtNLM"/>
    </source>
</evidence>
<dbReference type="Proteomes" id="UP001519460">
    <property type="component" value="Unassembled WGS sequence"/>
</dbReference>
<comment type="caution">
    <text evidence="1">The sequence shown here is derived from an EMBL/GenBank/DDBJ whole genome shotgun (WGS) entry which is preliminary data.</text>
</comment>
<dbReference type="AlphaFoldDB" id="A0ABD0K6F3"/>
<keyword evidence="2" id="KW-1185">Reference proteome</keyword>
<protein>
    <recommendedName>
        <fullName evidence="3">Secreted protein</fullName>
    </recommendedName>
</protein>
<proteinExistence type="predicted"/>
<evidence type="ECO:0000313" key="2">
    <source>
        <dbReference type="Proteomes" id="UP001519460"/>
    </source>
</evidence>